<dbReference type="EMBL" id="CP036298">
    <property type="protein sequence ID" value="QDV26280.1"/>
    <property type="molecule type" value="Genomic_DNA"/>
</dbReference>
<proteinExistence type="predicted"/>
<dbReference type="Gene3D" id="3.10.590.10">
    <property type="entry name" value="ph1033 like domains"/>
    <property type="match status" value="1"/>
</dbReference>
<dbReference type="RefSeq" id="WP_145082312.1">
    <property type="nucleotide sequence ID" value="NZ_CP036298.1"/>
</dbReference>
<accession>A0A518GCJ7</accession>
<keyword evidence="4" id="KW-1185">Reference proteome</keyword>
<dbReference type="PANTHER" id="PTHR14087:SF7">
    <property type="entry name" value="THYMOCYTE NUCLEAR PROTEIN 1"/>
    <property type="match status" value="1"/>
</dbReference>
<dbReference type="InterPro" id="IPR015947">
    <property type="entry name" value="PUA-like_sf"/>
</dbReference>
<dbReference type="Proteomes" id="UP000318017">
    <property type="component" value="Chromosome"/>
</dbReference>
<dbReference type="CDD" id="cd21133">
    <property type="entry name" value="EVE"/>
    <property type="match status" value="1"/>
</dbReference>
<organism evidence="3 4">
    <name type="scientific">Aureliella helgolandensis</name>
    <dbReference type="NCBI Taxonomy" id="2527968"/>
    <lineage>
        <taxon>Bacteria</taxon>
        <taxon>Pseudomonadati</taxon>
        <taxon>Planctomycetota</taxon>
        <taxon>Planctomycetia</taxon>
        <taxon>Pirellulales</taxon>
        <taxon>Pirellulaceae</taxon>
        <taxon>Aureliella</taxon>
    </lineage>
</organism>
<keyword evidence="1" id="KW-0597">Phosphoprotein</keyword>
<reference evidence="3 4" key="1">
    <citation type="submission" date="2019-02" db="EMBL/GenBank/DDBJ databases">
        <title>Deep-cultivation of Planctomycetes and their phenomic and genomic characterization uncovers novel biology.</title>
        <authorList>
            <person name="Wiegand S."/>
            <person name="Jogler M."/>
            <person name="Boedeker C."/>
            <person name="Pinto D."/>
            <person name="Vollmers J."/>
            <person name="Rivas-Marin E."/>
            <person name="Kohn T."/>
            <person name="Peeters S.H."/>
            <person name="Heuer A."/>
            <person name="Rast P."/>
            <person name="Oberbeckmann S."/>
            <person name="Bunk B."/>
            <person name="Jeske O."/>
            <person name="Meyerdierks A."/>
            <person name="Storesund J.E."/>
            <person name="Kallscheuer N."/>
            <person name="Luecker S."/>
            <person name="Lage O.M."/>
            <person name="Pohl T."/>
            <person name="Merkel B.J."/>
            <person name="Hornburger P."/>
            <person name="Mueller R.-W."/>
            <person name="Bruemmer F."/>
            <person name="Labrenz M."/>
            <person name="Spormann A.M."/>
            <person name="Op den Camp H."/>
            <person name="Overmann J."/>
            <person name="Amann R."/>
            <person name="Jetten M.S.M."/>
            <person name="Mascher T."/>
            <person name="Medema M.H."/>
            <person name="Devos D.P."/>
            <person name="Kaster A.-K."/>
            <person name="Ovreas L."/>
            <person name="Rohde M."/>
            <person name="Galperin M.Y."/>
            <person name="Jogler C."/>
        </authorList>
    </citation>
    <scope>NUCLEOTIDE SEQUENCE [LARGE SCALE GENOMIC DNA]</scope>
    <source>
        <strain evidence="3 4">Q31a</strain>
    </source>
</reference>
<dbReference type="AlphaFoldDB" id="A0A518GCJ7"/>
<dbReference type="InterPro" id="IPR047197">
    <property type="entry name" value="THYN1-like_EVE"/>
</dbReference>
<dbReference type="SUPFAM" id="SSF88697">
    <property type="entry name" value="PUA domain-like"/>
    <property type="match status" value="1"/>
</dbReference>
<evidence type="ECO:0000313" key="3">
    <source>
        <dbReference type="EMBL" id="QDV26280.1"/>
    </source>
</evidence>
<dbReference type="OrthoDB" id="9791347at2"/>
<name>A0A518GCJ7_9BACT</name>
<dbReference type="FunFam" id="3.10.590.10:FF:000003">
    <property type="entry name" value="Thymocyte nuclear protein 1"/>
    <property type="match status" value="1"/>
</dbReference>
<evidence type="ECO:0000259" key="2">
    <source>
        <dbReference type="Pfam" id="PF01878"/>
    </source>
</evidence>
<sequence>MNKPTKRYWLVKSEPDVFSIQDLAAAPDQSTHWDGVRNYQARNTMRDDMKKGDLVLFYHSNAKPPGVAGIAQIARESYPDHTAFDQSDSHYDPKSRPDSPTWFMVDIQFVEAFQEILSLPELKQIPELADMVLLQKGSRLSVQPVTAAQFTLIRKLGRQTKNRSKN</sequence>
<dbReference type="InterPro" id="IPR002740">
    <property type="entry name" value="EVE_domain"/>
</dbReference>
<dbReference type="Pfam" id="PF01878">
    <property type="entry name" value="EVE"/>
    <property type="match status" value="1"/>
</dbReference>
<dbReference type="PANTHER" id="PTHR14087">
    <property type="entry name" value="THYMOCYTE NUCLEAR PROTEIN 1"/>
    <property type="match status" value="1"/>
</dbReference>
<evidence type="ECO:0000313" key="4">
    <source>
        <dbReference type="Proteomes" id="UP000318017"/>
    </source>
</evidence>
<gene>
    <name evidence="3" type="ORF">Q31a_46520</name>
</gene>
<evidence type="ECO:0000256" key="1">
    <source>
        <dbReference type="ARBA" id="ARBA00022553"/>
    </source>
</evidence>
<protein>
    <submittedName>
        <fullName evidence="3">EVE domain protein</fullName>
    </submittedName>
</protein>
<dbReference type="InterPro" id="IPR052181">
    <property type="entry name" value="5hmC_binding"/>
</dbReference>
<dbReference type="KEGG" id="ahel:Q31a_46520"/>
<feature type="domain" description="EVE" evidence="2">
    <location>
        <begin position="7"/>
        <end position="155"/>
    </location>
</feature>